<dbReference type="Proteomes" id="UP001596139">
    <property type="component" value="Unassembled WGS sequence"/>
</dbReference>
<evidence type="ECO:0000259" key="6">
    <source>
        <dbReference type="PROSITE" id="PS50850"/>
    </source>
</evidence>
<dbReference type="Gene3D" id="1.20.1250.20">
    <property type="entry name" value="MFS general substrate transporter like domains"/>
    <property type="match status" value="2"/>
</dbReference>
<reference evidence="8" key="1">
    <citation type="journal article" date="2019" name="Int. J. Syst. Evol. Microbiol.">
        <title>The Global Catalogue of Microorganisms (GCM) 10K type strain sequencing project: providing services to taxonomists for standard genome sequencing and annotation.</title>
        <authorList>
            <consortium name="The Broad Institute Genomics Platform"/>
            <consortium name="The Broad Institute Genome Sequencing Center for Infectious Disease"/>
            <person name="Wu L."/>
            <person name="Ma J."/>
        </authorList>
    </citation>
    <scope>NUCLEOTIDE SEQUENCE [LARGE SCALE GENOMIC DNA]</scope>
    <source>
        <strain evidence="8">CGMCC 1.15180</strain>
    </source>
</reference>
<evidence type="ECO:0000256" key="1">
    <source>
        <dbReference type="ARBA" id="ARBA00004651"/>
    </source>
</evidence>
<dbReference type="CDD" id="cd17353">
    <property type="entry name" value="MFS_OFA_like"/>
    <property type="match status" value="1"/>
</dbReference>
<evidence type="ECO:0000256" key="4">
    <source>
        <dbReference type="ARBA" id="ARBA00023136"/>
    </source>
</evidence>
<feature type="transmembrane region" description="Helical" evidence="5">
    <location>
        <begin position="109"/>
        <end position="126"/>
    </location>
</feature>
<feature type="transmembrane region" description="Helical" evidence="5">
    <location>
        <begin position="40"/>
        <end position="59"/>
    </location>
</feature>
<keyword evidence="3 5" id="KW-1133">Transmembrane helix</keyword>
<protein>
    <submittedName>
        <fullName evidence="7">OFA family MFS transporter</fullName>
    </submittedName>
</protein>
<keyword evidence="2 5" id="KW-0812">Transmembrane</keyword>
<dbReference type="PROSITE" id="PS50850">
    <property type="entry name" value="MFS"/>
    <property type="match status" value="1"/>
</dbReference>
<feature type="transmembrane region" description="Helical" evidence="5">
    <location>
        <begin position="132"/>
        <end position="158"/>
    </location>
</feature>
<evidence type="ECO:0000256" key="5">
    <source>
        <dbReference type="SAM" id="Phobius"/>
    </source>
</evidence>
<dbReference type="PANTHER" id="PTHR11360:SF304">
    <property type="entry name" value="MFS DOMAIN-CONTAINING PROTEIN"/>
    <property type="match status" value="1"/>
</dbReference>
<feature type="transmembrane region" description="Helical" evidence="5">
    <location>
        <begin position="296"/>
        <end position="319"/>
    </location>
</feature>
<dbReference type="RefSeq" id="WP_051862783.1">
    <property type="nucleotide sequence ID" value="NZ_JBHSPX010000008.1"/>
</dbReference>
<feature type="transmembrane region" description="Helical" evidence="5">
    <location>
        <begin position="268"/>
        <end position="290"/>
    </location>
</feature>
<dbReference type="Pfam" id="PF07690">
    <property type="entry name" value="MFS_1"/>
    <property type="match status" value="2"/>
</dbReference>
<feature type="transmembrane region" description="Helical" evidence="5">
    <location>
        <begin position="424"/>
        <end position="441"/>
    </location>
</feature>
<keyword evidence="4 5" id="KW-0472">Membrane</keyword>
<feature type="transmembrane region" description="Helical" evidence="5">
    <location>
        <begin position="79"/>
        <end position="97"/>
    </location>
</feature>
<organism evidence="7 8">
    <name type="scientific">Streptomyces ochraceiscleroticus</name>
    <dbReference type="NCBI Taxonomy" id="47761"/>
    <lineage>
        <taxon>Bacteria</taxon>
        <taxon>Bacillati</taxon>
        <taxon>Actinomycetota</taxon>
        <taxon>Actinomycetes</taxon>
        <taxon>Kitasatosporales</taxon>
        <taxon>Streptomycetaceae</taxon>
        <taxon>Streptomyces</taxon>
    </lineage>
</organism>
<sequence>MTAEDITAPRAGRVRDLTDAQGRVYRVGITDREILGYPRWTMVLLPWVAMMGISVFEYAYGAAESTLSEAHHWSHTGTFWVLSVWVFFQAAVAFPAGRLREKGVLTSRAAMLAGSGLALLGFVSLAHAPSLWWAIVGFGVLGGTGSGLVYATCINTVGKWYPERRGGKTGFVNGGFAYGAVPFIFLFSYGFDAGNYRGVLDLVGLYVLLVTAVAGMFFKDPPKNWWPEHVDPLARPSTGRTAQALRKNPPAAGQFTPREAVRTKMLPLMWACLLCTAGVSIFGISFQVPFAKDVGFGPLVAASSMGIMSVVNGTGRGVVGWLSDRLGRRLTLTYVCLVLGLAQFGVLWAGESANEPLFLVFAFVSGFGGGAFFPLFAALVPDYFGENNNASNYGLVYSSKLVSGLLGGGLGAAVVAAWGYDGAYATAGCVGLLAAVLSLFLKRPAERTGVTA</sequence>
<proteinExistence type="predicted"/>
<dbReference type="InterPro" id="IPR011701">
    <property type="entry name" value="MFS"/>
</dbReference>
<dbReference type="InterPro" id="IPR036259">
    <property type="entry name" value="MFS_trans_sf"/>
</dbReference>
<gene>
    <name evidence="7" type="ORF">ACFP4F_29110</name>
</gene>
<evidence type="ECO:0000256" key="2">
    <source>
        <dbReference type="ARBA" id="ARBA00022692"/>
    </source>
</evidence>
<dbReference type="InterPro" id="IPR050327">
    <property type="entry name" value="Proton-linked_MCT"/>
</dbReference>
<accession>A0ABW1MTH0</accession>
<evidence type="ECO:0000256" key="3">
    <source>
        <dbReference type="ARBA" id="ARBA00022989"/>
    </source>
</evidence>
<evidence type="ECO:0000313" key="8">
    <source>
        <dbReference type="Proteomes" id="UP001596139"/>
    </source>
</evidence>
<feature type="transmembrane region" description="Helical" evidence="5">
    <location>
        <begin position="356"/>
        <end position="380"/>
    </location>
</feature>
<feature type="transmembrane region" description="Helical" evidence="5">
    <location>
        <begin position="197"/>
        <end position="218"/>
    </location>
</feature>
<comment type="caution">
    <text evidence="7">The sequence shown here is derived from an EMBL/GenBank/DDBJ whole genome shotgun (WGS) entry which is preliminary data.</text>
</comment>
<name>A0ABW1MTH0_9ACTN</name>
<dbReference type="InterPro" id="IPR020846">
    <property type="entry name" value="MFS_dom"/>
</dbReference>
<keyword evidence="8" id="KW-1185">Reference proteome</keyword>
<dbReference type="SUPFAM" id="SSF103473">
    <property type="entry name" value="MFS general substrate transporter"/>
    <property type="match status" value="1"/>
</dbReference>
<feature type="transmembrane region" description="Helical" evidence="5">
    <location>
        <begin position="170"/>
        <end position="191"/>
    </location>
</feature>
<feature type="transmembrane region" description="Helical" evidence="5">
    <location>
        <begin position="401"/>
        <end position="418"/>
    </location>
</feature>
<feature type="transmembrane region" description="Helical" evidence="5">
    <location>
        <begin position="331"/>
        <end position="350"/>
    </location>
</feature>
<dbReference type="EMBL" id="JBHSPX010000008">
    <property type="protein sequence ID" value="MFC6066578.1"/>
    <property type="molecule type" value="Genomic_DNA"/>
</dbReference>
<comment type="subcellular location">
    <subcellularLocation>
        <location evidence="1">Cell membrane</location>
        <topology evidence="1">Multi-pass membrane protein</topology>
    </subcellularLocation>
</comment>
<evidence type="ECO:0000313" key="7">
    <source>
        <dbReference type="EMBL" id="MFC6066578.1"/>
    </source>
</evidence>
<feature type="domain" description="Major facilitator superfamily (MFS) profile" evidence="6">
    <location>
        <begin position="264"/>
        <end position="452"/>
    </location>
</feature>
<dbReference type="PANTHER" id="PTHR11360">
    <property type="entry name" value="MONOCARBOXYLATE TRANSPORTER"/>
    <property type="match status" value="1"/>
</dbReference>